<name>A0A6J8ACR6_MYTCO</name>
<sequence>MSVLDLNFNPISVLTDNFNQMDRLTEMRIQDHSLNHLPKSIQLLNPNIFRFGKNGIPCNCDNLWISEWRIYKNASDNWKLYCSNYVNKTFEDIFNLLKDCGDENIVIHYLIIYALIGVVVLILLPFMLSHFRYELMILHRKIKDVRYNARIKWKYDTYISFDDQNECVREFVFLELIPFLERAHNYRIYVPCRDSIPGNQVEHNLISNMKISKTVLIIHSKSMYGLEKSKSASIVNKDDNLQDIERQARRVEYSYAWTYFTSGYLRDIAIIDFDNANQNNFNRSKTIALQRLGMTIDIYNRNINIKSYILKFLDRPIGLPKASVGKLKNCNDKPTDKVDTSESVFDLKNTNLSDKSNPNKRPRTCISESSDHSVCIERELEDIRKSMDKIVKKDDFEEIVTNIIGKLLNKWKTEIKKEILEEVNKESVKMKVDYDRKFEMIGRNMDYIDFDNANLLEKMQLCKKNSER</sequence>
<dbReference type="GO" id="GO:0012505">
    <property type="term" value="C:endomembrane system"/>
    <property type="evidence" value="ECO:0007669"/>
    <property type="project" value="UniProtKB-SubCell"/>
</dbReference>
<evidence type="ECO:0000256" key="1">
    <source>
        <dbReference type="ARBA" id="ARBA00022692"/>
    </source>
</evidence>
<dbReference type="OrthoDB" id="6063613at2759"/>
<dbReference type="Gene3D" id="3.80.10.10">
    <property type="entry name" value="Ribonuclease Inhibitor"/>
    <property type="match status" value="1"/>
</dbReference>
<dbReference type="PROSITE" id="PS50104">
    <property type="entry name" value="TIR"/>
    <property type="match status" value="1"/>
</dbReference>
<dbReference type="PANTHER" id="PTHR47410">
    <property type="entry name" value="TOLL-LIKE RECEPTOR 7-RELATED"/>
    <property type="match status" value="1"/>
</dbReference>
<keyword evidence="4 8" id="KW-0472">Membrane</keyword>
<dbReference type="SUPFAM" id="SSF52058">
    <property type="entry name" value="L domain-like"/>
    <property type="match status" value="1"/>
</dbReference>
<protein>
    <recommendedName>
        <fullName evidence="9">TIR domain-containing protein</fullName>
    </recommendedName>
</protein>
<evidence type="ECO:0000256" key="3">
    <source>
        <dbReference type="ARBA" id="ARBA00022989"/>
    </source>
</evidence>
<evidence type="ECO:0000256" key="5">
    <source>
        <dbReference type="ARBA" id="ARBA00023170"/>
    </source>
</evidence>
<dbReference type="Proteomes" id="UP000507470">
    <property type="component" value="Unassembled WGS sequence"/>
</dbReference>
<keyword evidence="3 8" id="KW-1133">Transmembrane helix</keyword>
<dbReference type="InterPro" id="IPR032675">
    <property type="entry name" value="LRR_dom_sf"/>
</dbReference>
<dbReference type="PANTHER" id="PTHR47410:SF5">
    <property type="entry name" value="TOLL-LIKE RECEPTOR 3"/>
    <property type="match status" value="1"/>
</dbReference>
<evidence type="ECO:0000256" key="4">
    <source>
        <dbReference type="ARBA" id="ARBA00023136"/>
    </source>
</evidence>
<feature type="transmembrane region" description="Helical" evidence="8">
    <location>
        <begin position="106"/>
        <end position="131"/>
    </location>
</feature>
<dbReference type="SUPFAM" id="SSF52200">
    <property type="entry name" value="Toll/Interleukin receptor TIR domain"/>
    <property type="match status" value="1"/>
</dbReference>
<keyword evidence="11" id="KW-1185">Reference proteome</keyword>
<comment type="subcellular location">
    <subcellularLocation>
        <location evidence="7">Endomembrane system</location>
        <topology evidence="7">Single-pass type I membrane protein</topology>
    </subcellularLocation>
</comment>
<evidence type="ECO:0000256" key="8">
    <source>
        <dbReference type="SAM" id="Phobius"/>
    </source>
</evidence>
<dbReference type="Pfam" id="PF01582">
    <property type="entry name" value="TIR"/>
    <property type="match status" value="1"/>
</dbReference>
<keyword evidence="6" id="KW-0325">Glycoprotein</keyword>
<evidence type="ECO:0000256" key="2">
    <source>
        <dbReference type="ARBA" id="ARBA00022729"/>
    </source>
</evidence>
<gene>
    <name evidence="10" type="ORF">MCOR_6220</name>
</gene>
<keyword evidence="2" id="KW-0732">Signal</keyword>
<evidence type="ECO:0000256" key="6">
    <source>
        <dbReference type="ARBA" id="ARBA00023180"/>
    </source>
</evidence>
<evidence type="ECO:0000259" key="9">
    <source>
        <dbReference type="PROSITE" id="PS50104"/>
    </source>
</evidence>
<organism evidence="10 11">
    <name type="scientific">Mytilus coruscus</name>
    <name type="common">Sea mussel</name>
    <dbReference type="NCBI Taxonomy" id="42192"/>
    <lineage>
        <taxon>Eukaryota</taxon>
        <taxon>Metazoa</taxon>
        <taxon>Spiralia</taxon>
        <taxon>Lophotrochozoa</taxon>
        <taxon>Mollusca</taxon>
        <taxon>Bivalvia</taxon>
        <taxon>Autobranchia</taxon>
        <taxon>Pteriomorphia</taxon>
        <taxon>Mytilida</taxon>
        <taxon>Mytiloidea</taxon>
        <taxon>Mytilidae</taxon>
        <taxon>Mytilinae</taxon>
        <taxon>Mytilus</taxon>
    </lineage>
</organism>
<feature type="domain" description="TIR" evidence="9">
    <location>
        <begin position="153"/>
        <end position="289"/>
    </location>
</feature>
<dbReference type="Gene3D" id="3.40.50.10140">
    <property type="entry name" value="Toll/interleukin-1 receptor homology (TIR) domain"/>
    <property type="match status" value="1"/>
</dbReference>
<accession>A0A6J8ACR6</accession>
<keyword evidence="5" id="KW-0675">Receptor</keyword>
<proteinExistence type="predicted"/>
<dbReference type="InterPro" id="IPR000157">
    <property type="entry name" value="TIR_dom"/>
</dbReference>
<reference evidence="10 11" key="1">
    <citation type="submission" date="2020-06" db="EMBL/GenBank/DDBJ databases">
        <authorList>
            <person name="Li R."/>
            <person name="Bekaert M."/>
        </authorList>
    </citation>
    <scope>NUCLEOTIDE SEQUENCE [LARGE SCALE GENOMIC DNA]</scope>
    <source>
        <strain evidence="11">wild</strain>
    </source>
</reference>
<evidence type="ECO:0000313" key="10">
    <source>
        <dbReference type="EMBL" id="CAC5365612.1"/>
    </source>
</evidence>
<dbReference type="EMBL" id="CACVKT020001145">
    <property type="protein sequence ID" value="CAC5365612.1"/>
    <property type="molecule type" value="Genomic_DNA"/>
</dbReference>
<dbReference type="GO" id="GO:0007165">
    <property type="term" value="P:signal transduction"/>
    <property type="evidence" value="ECO:0007669"/>
    <property type="project" value="InterPro"/>
</dbReference>
<evidence type="ECO:0000313" key="11">
    <source>
        <dbReference type="Proteomes" id="UP000507470"/>
    </source>
</evidence>
<dbReference type="PRINTS" id="PR01537">
    <property type="entry name" value="INTRLKN1R1F"/>
</dbReference>
<dbReference type="AlphaFoldDB" id="A0A6J8ACR6"/>
<keyword evidence="1 8" id="KW-0812">Transmembrane</keyword>
<dbReference type="InterPro" id="IPR035897">
    <property type="entry name" value="Toll_tir_struct_dom_sf"/>
</dbReference>
<evidence type="ECO:0000256" key="7">
    <source>
        <dbReference type="ARBA" id="ARBA00046288"/>
    </source>
</evidence>